<proteinExistence type="predicted"/>
<keyword evidence="1" id="KW-1185">Reference proteome</keyword>
<accession>A0A1I7ZYS0</accession>
<name>A0A1I7ZYS0_9BILA</name>
<reference evidence="2" key="1">
    <citation type="submission" date="2016-11" db="UniProtKB">
        <authorList>
            <consortium name="WormBaseParasite"/>
        </authorList>
    </citation>
    <scope>IDENTIFICATION</scope>
</reference>
<evidence type="ECO:0000313" key="1">
    <source>
        <dbReference type="Proteomes" id="UP000095287"/>
    </source>
</evidence>
<evidence type="ECO:0000313" key="2">
    <source>
        <dbReference type="WBParaSite" id="L893_g31105.t1"/>
    </source>
</evidence>
<dbReference type="WBParaSite" id="L893_g31105.t1">
    <property type="protein sequence ID" value="L893_g31105.t1"/>
    <property type="gene ID" value="L893_g31105"/>
</dbReference>
<dbReference type="Proteomes" id="UP000095287">
    <property type="component" value="Unplaced"/>
</dbReference>
<organism evidence="1 2">
    <name type="scientific">Steinernema glaseri</name>
    <dbReference type="NCBI Taxonomy" id="37863"/>
    <lineage>
        <taxon>Eukaryota</taxon>
        <taxon>Metazoa</taxon>
        <taxon>Ecdysozoa</taxon>
        <taxon>Nematoda</taxon>
        <taxon>Chromadorea</taxon>
        <taxon>Rhabditida</taxon>
        <taxon>Tylenchina</taxon>
        <taxon>Panagrolaimomorpha</taxon>
        <taxon>Strongyloidoidea</taxon>
        <taxon>Steinernematidae</taxon>
        <taxon>Steinernema</taxon>
    </lineage>
</organism>
<sequence>MDNVPASFIESVLRASGFIARLDALELYRAWGRIAKDYWPGGVVRVTYVPYGPKESRLHYQIDGWPHIETRTLSREVANEISKTVTSILFTISKERFLPDGWNTVAPDNKEVLELLMRLDAPDKRLDLSSALRGWICQDMARYSNLLRTFTSLTNVPNVRAITPFLEGMASTGRLQSISFSGFVPSGLSTTFLVNYFFSASCRRLSLTVKNFPIRDYINRWEMMDPQALPCDKVIDVTDGTEDLLFNIDTLEVGQDDPELLEKISRKLINNGSILSIHRIDHSVARNAKVYVVFFRHVCYIVFD</sequence>
<protein>
    <submittedName>
        <fullName evidence="2">Methyltransf_11 domain-containing protein</fullName>
    </submittedName>
</protein>
<dbReference type="AlphaFoldDB" id="A0A1I7ZYS0"/>